<accession>A0A7Z6Y701</accession>
<comment type="caution">
    <text evidence="1">The sequence shown here is derived from an EMBL/GenBank/DDBJ whole genome shotgun (WGS) entry which is preliminary data.</text>
</comment>
<evidence type="ECO:0000313" key="2">
    <source>
        <dbReference type="Proteomes" id="UP000267078"/>
    </source>
</evidence>
<reference evidence="1 2" key="1">
    <citation type="submission" date="2018-08" db="EMBL/GenBank/DDBJ databases">
        <title>Recombination of ecologically and evolutionarily significant loci maintains genetic cohesion in the Pseudomonas syringae species complex.</title>
        <authorList>
            <person name="Dillon M."/>
            <person name="Thakur S."/>
            <person name="Almeida R.N.D."/>
            <person name="Weir B.S."/>
            <person name="Guttman D.S."/>
        </authorList>
    </citation>
    <scope>NUCLEOTIDE SEQUENCE [LARGE SCALE GENOMIC DNA]</scope>
    <source>
        <strain evidence="1 2">1449B</strain>
    </source>
</reference>
<dbReference type="RefSeq" id="WP_116894366.1">
    <property type="nucleotide sequence ID" value="NZ_RBUI01000165.1"/>
</dbReference>
<dbReference type="EMBL" id="RBUI01000165">
    <property type="protein sequence ID" value="RMU83945.1"/>
    <property type="molecule type" value="Genomic_DNA"/>
</dbReference>
<dbReference type="Proteomes" id="UP000267078">
    <property type="component" value="Unassembled WGS sequence"/>
</dbReference>
<organism evidence="1 2">
    <name type="scientific">Pseudomonas savastanoi pv. phaseolicola</name>
    <name type="common">Pseudomonas syringae pv. phaseolicola</name>
    <dbReference type="NCBI Taxonomy" id="319"/>
    <lineage>
        <taxon>Bacteria</taxon>
        <taxon>Pseudomonadati</taxon>
        <taxon>Pseudomonadota</taxon>
        <taxon>Gammaproteobacteria</taxon>
        <taxon>Pseudomonadales</taxon>
        <taxon>Pseudomonadaceae</taxon>
        <taxon>Pseudomonas</taxon>
    </lineage>
</organism>
<sequence length="208" mass="23762">MIYSRALQVEFECSHNSDGEGAYTVFNVIQPLLINYKPANEIMIQTFAILWTDSPDTRLIAMIEQALIIGALPPVKLLHASKGELSIIYNKKLKGRDFTRFQDAWTDIALGVWYDEWTAEFIKEDSAIITWDKGRLLRAFAPAILDKHDLGSKPFTGDMFLHHEEWMPDKIFGGNDCTEPVEQVPEFIDWDPLFEAGIPYPKMPPNNT</sequence>
<dbReference type="AlphaFoldDB" id="A0A7Z6Y701"/>
<name>A0A7Z6Y701_PSESH</name>
<protein>
    <submittedName>
        <fullName evidence="1">Uncharacterized protein</fullName>
    </submittedName>
</protein>
<proteinExistence type="predicted"/>
<evidence type="ECO:0000313" key="1">
    <source>
        <dbReference type="EMBL" id="RMU83945.1"/>
    </source>
</evidence>
<gene>
    <name evidence="1" type="ORF">ALP21_00378</name>
</gene>